<dbReference type="SUPFAM" id="SSF46785">
    <property type="entry name" value="Winged helix' DNA-binding domain"/>
    <property type="match status" value="1"/>
</dbReference>
<keyword evidence="2" id="KW-0238">DNA-binding</keyword>
<evidence type="ECO:0000256" key="1">
    <source>
        <dbReference type="ARBA" id="ARBA00023015"/>
    </source>
</evidence>
<evidence type="ECO:0000256" key="2">
    <source>
        <dbReference type="ARBA" id="ARBA00023125"/>
    </source>
</evidence>
<dbReference type="InterPro" id="IPR050679">
    <property type="entry name" value="Bact_HTH_transcr_reg"/>
</dbReference>
<dbReference type="SUPFAM" id="SSF64288">
    <property type="entry name" value="Chorismate lyase-like"/>
    <property type="match status" value="1"/>
</dbReference>
<keyword evidence="6" id="KW-1185">Reference proteome</keyword>
<dbReference type="SMART" id="SM00866">
    <property type="entry name" value="UTRA"/>
    <property type="match status" value="1"/>
</dbReference>
<dbReference type="EMBL" id="BAABLD010000008">
    <property type="protein sequence ID" value="GAA5166719.1"/>
    <property type="molecule type" value="Genomic_DNA"/>
</dbReference>
<dbReference type="PANTHER" id="PTHR44846:SF1">
    <property type="entry name" value="MANNOSYL-D-GLYCERATE TRANSPORT_METABOLISM SYSTEM REPRESSOR MNGR-RELATED"/>
    <property type="match status" value="1"/>
</dbReference>
<dbReference type="InterPro" id="IPR000524">
    <property type="entry name" value="Tscrpt_reg_HTH_GntR"/>
</dbReference>
<dbReference type="InterPro" id="IPR036390">
    <property type="entry name" value="WH_DNA-bd_sf"/>
</dbReference>
<feature type="domain" description="HTH gntR-type" evidence="4">
    <location>
        <begin position="1"/>
        <end position="67"/>
    </location>
</feature>
<gene>
    <name evidence="5" type="ORF">GCM10025770_24250</name>
</gene>
<proteinExistence type="predicted"/>
<evidence type="ECO:0000256" key="3">
    <source>
        <dbReference type="ARBA" id="ARBA00023163"/>
    </source>
</evidence>
<dbReference type="Proteomes" id="UP001500547">
    <property type="component" value="Unassembled WGS sequence"/>
</dbReference>
<organism evidence="5 6">
    <name type="scientific">Viridibacterium curvum</name>
    <dbReference type="NCBI Taxonomy" id="1101404"/>
    <lineage>
        <taxon>Bacteria</taxon>
        <taxon>Pseudomonadati</taxon>
        <taxon>Pseudomonadota</taxon>
        <taxon>Betaproteobacteria</taxon>
        <taxon>Rhodocyclales</taxon>
        <taxon>Rhodocyclaceae</taxon>
        <taxon>Viridibacterium</taxon>
    </lineage>
</organism>
<dbReference type="Gene3D" id="1.10.10.10">
    <property type="entry name" value="Winged helix-like DNA-binding domain superfamily/Winged helix DNA-binding domain"/>
    <property type="match status" value="1"/>
</dbReference>
<dbReference type="InterPro" id="IPR028978">
    <property type="entry name" value="Chorismate_lyase_/UTRA_dom_sf"/>
</dbReference>
<evidence type="ECO:0000313" key="6">
    <source>
        <dbReference type="Proteomes" id="UP001500547"/>
    </source>
</evidence>
<evidence type="ECO:0000313" key="5">
    <source>
        <dbReference type="EMBL" id="GAA5166719.1"/>
    </source>
</evidence>
<dbReference type="Pfam" id="PF00392">
    <property type="entry name" value="GntR"/>
    <property type="match status" value="1"/>
</dbReference>
<dbReference type="CDD" id="cd07377">
    <property type="entry name" value="WHTH_GntR"/>
    <property type="match status" value="1"/>
</dbReference>
<sequence>MYAQIKEELRARILDGRYTPHERLPSESELIALFGVSRITVRQALGDLQREGLLFKIHGKGTYVSKPKTFQELGQLEGFAEAMSKRGFETFNRVVAQRTVKAARDVADHLQVPLNTSVTEIRRVRFLNREPISLDVSWFERELGDRLRRADLAHRDIFSLIENECGIPLGRAELQIEAMLADETLAGLLLVEEGSPILRMERLTYSAAGKPLDYEHLYYRGDAFQYRMHIERHAGQAPSIKRAGEAE</sequence>
<dbReference type="PROSITE" id="PS50949">
    <property type="entry name" value="HTH_GNTR"/>
    <property type="match status" value="1"/>
</dbReference>
<dbReference type="InterPro" id="IPR036388">
    <property type="entry name" value="WH-like_DNA-bd_sf"/>
</dbReference>
<reference evidence="6" key="1">
    <citation type="journal article" date="2019" name="Int. J. Syst. Evol. Microbiol.">
        <title>The Global Catalogue of Microorganisms (GCM) 10K type strain sequencing project: providing services to taxonomists for standard genome sequencing and annotation.</title>
        <authorList>
            <consortium name="The Broad Institute Genomics Platform"/>
            <consortium name="The Broad Institute Genome Sequencing Center for Infectious Disease"/>
            <person name="Wu L."/>
            <person name="Ma J."/>
        </authorList>
    </citation>
    <scope>NUCLEOTIDE SEQUENCE [LARGE SCALE GENOMIC DNA]</scope>
    <source>
        <strain evidence="6">JCM 18715</strain>
    </source>
</reference>
<keyword evidence="1" id="KW-0805">Transcription regulation</keyword>
<dbReference type="PANTHER" id="PTHR44846">
    <property type="entry name" value="MANNOSYL-D-GLYCERATE TRANSPORT/METABOLISM SYSTEM REPRESSOR MNGR-RELATED"/>
    <property type="match status" value="1"/>
</dbReference>
<evidence type="ECO:0000259" key="4">
    <source>
        <dbReference type="PROSITE" id="PS50949"/>
    </source>
</evidence>
<dbReference type="Gene3D" id="3.40.1410.10">
    <property type="entry name" value="Chorismate lyase-like"/>
    <property type="match status" value="1"/>
</dbReference>
<name>A0ABP9QSB4_9RHOO</name>
<dbReference type="PRINTS" id="PR00035">
    <property type="entry name" value="HTHGNTR"/>
</dbReference>
<dbReference type="SMART" id="SM00345">
    <property type="entry name" value="HTH_GNTR"/>
    <property type="match status" value="1"/>
</dbReference>
<comment type="caution">
    <text evidence="5">The sequence shown here is derived from an EMBL/GenBank/DDBJ whole genome shotgun (WGS) entry which is preliminary data.</text>
</comment>
<keyword evidence="3" id="KW-0804">Transcription</keyword>
<dbReference type="InterPro" id="IPR011663">
    <property type="entry name" value="UTRA"/>
</dbReference>
<accession>A0ABP9QSB4</accession>
<protein>
    <submittedName>
        <fullName evidence="5">GntR family transcriptional regulator</fullName>
    </submittedName>
</protein>
<dbReference type="Pfam" id="PF07702">
    <property type="entry name" value="UTRA"/>
    <property type="match status" value="1"/>
</dbReference>